<dbReference type="GO" id="GO:0005524">
    <property type="term" value="F:ATP binding"/>
    <property type="evidence" value="ECO:0007669"/>
    <property type="project" value="UniProtKB-KW"/>
</dbReference>
<sequence>MVIEPCCRPHFLSEGPSVLQVRGPRHPCAVPGIGSEFIPNDTVLGGANEPTMILLTGPNMGDESTSLRQFCFAVIMAQLGCHLPAESCALTPFNRVFRRIGANDNILAGQLTFMVELAETSRILGEATLRSLVILQYRQYL</sequence>
<reference evidence="6 7" key="1">
    <citation type="journal article" date="2019" name="Sci. Rep.">
        <title>Comparative genomics of chytrid fungi reveal insights into the obligate biotrophic and pathogenic lifestyle of Synchytrium endobioticum.</title>
        <authorList>
            <person name="van de Vossenberg B.T.L.H."/>
            <person name="Warris S."/>
            <person name="Nguyen H.D.T."/>
            <person name="van Gent-Pelzer M.P.E."/>
            <person name="Joly D.L."/>
            <person name="van de Geest H.C."/>
            <person name="Bonants P.J.M."/>
            <person name="Smith D.S."/>
            <person name="Levesque C.A."/>
            <person name="van der Lee T.A.J."/>
        </authorList>
    </citation>
    <scope>NUCLEOTIDE SEQUENCE [LARGE SCALE GENOMIC DNA]</scope>
    <source>
        <strain evidence="6 7">LEV6574</strain>
    </source>
</reference>
<accession>A0A507DFS9</accession>
<organism evidence="6 7">
    <name type="scientific">Synchytrium endobioticum</name>
    <dbReference type="NCBI Taxonomy" id="286115"/>
    <lineage>
        <taxon>Eukaryota</taxon>
        <taxon>Fungi</taxon>
        <taxon>Fungi incertae sedis</taxon>
        <taxon>Chytridiomycota</taxon>
        <taxon>Chytridiomycota incertae sedis</taxon>
        <taxon>Chytridiomycetes</taxon>
        <taxon>Synchytriales</taxon>
        <taxon>Synchytriaceae</taxon>
        <taxon>Synchytrium</taxon>
    </lineage>
</organism>
<evidence type="ECO:0000256" key="4">
    <source>
        <dbReference type="ARBA" id="ARBA00023125"/>
    </source>
</evidence>
<keyword evidence="2" id="KW-0547">Nucleotide-binding</keyword>
<dbReference type="VEuPathDB" id="FungiDB:SeMB42_g03543"/>
<dbReference type="SMART" id="SM00534">
    <property type="entry name" value="MUTSac"/>
    <property type="match status" value="1"/>
</dbReference>
<keyword evidence="3" id="KW-0067">ATP-binding</keyword>
<evidence type="ECO:0000313" key="7">
    <source>
        <dbReference type="Proteomes" id="UP000320475"/>
    </source>
</evidence>
<dbReference type="AlphaFoldDB" id="A0A507DFS9"/>
<comment type="caution">
    <text evidence="6">The sequence shown here is derived from an EMBL/GenBank/DDBJ whole genome shotgun (WGS) entry which is preliminary data.</text>
</comment>
<dbReference type="EMBL" id="QEAM01000029">
    <property type="protein sequence ID" value="TPX49690.1"/>
    <property type="molecule type" value="Genomic_DNA"/>
</dbReference>
<proteinExistence type="inferred from homology"/>
<dbReference type="OrthoDB" id="295033at2759"/>
<dbReference type="InterPro" id="IPR000432">
    <property type="entry name" value="DNA_mismatch_repair_MutS_C"/>
</dbReference>
<dbReference type="GO" id="GO:0030983">
    <property type="term" value="F:mismatched DNA binding"/>
    <property type="evidence" value="ECO:0007669"/>
    <property type="project" value="InterPro"/>
</dbReference>
<dbReference type="InterPro" id="IPR027417">
    <property type="entry name" value="P-loop_NTPase"/>
</dbReference>
<dbReference type="Pfam" id="PF00488">
    <property type="entry name" value="MutS_V"/>
    <property type="match status" value="1"/>
</dbReference>
<dbReference type="GO" id="GO:0032301">
    <property type="term" value="C:MutSalpha complex"/>
    <property type="evidence" value="ECO:0007669"/>
    <property type="project" value="TreeGrafter"/>
</dbReference>
<protein>
    <recommendedName>
        <fullName evidence="5">DNA mismatch repair proteins mutS family domain-containing protein</fullName>
    </recommendedName>
</protein>
<dbReference type="Proteomes" id="UP000320475">
    <property type="component" value="Unassembled WGS sequence"/>
</dbReference>
<evidence type="ECO:0000256" key="1">
    <source>
        <dbReference type="ARBA" id="ARBA00006271"/>
    </source>
</evidence>
<name>A0A507DFS9_9FUNG</name>
<dbReference type="Gene3D" id="3.40.50.300">
    <property type="entry name" value="P-loop containing nucleotide triphosphate hydrolases"/>
    <property type="match status" value="1"/>
</dbReference>
<evidence type="ECO:0000259" key="5">
    <source>
        <dbReference type="SMART" id="SM00534"/>
    </source>
</evidence>
<evidence type="ECO:0000313" key="6">
    <source>
        <dbReference type="EMBL" id="TPX49690.1"/>
    </source>
</evidence>
<evidence type="ECO:0000256" key="2">
    <source>
        <dbReference type="ARBA" id="ARBA00022741"/>
    </source>
</evidence>
<dbReference type="PANTHER" id="PTHR11361">
    <property type="entry name" value="DNA MISMATCH REPAIR PROTEIN MUTS FAMILY MEMBER"/>
    <property type="match status" value="1"/>
</dbReference>
<dbReference type="GO" id="GO:0006298">
    <property type="term" value="P:mismatch repair"/>
    <property type="evidence" value="ECO:0007669"/>
    <property type="project" value="InterPro"/>
</dbReference>
<dbReference type="SUPFAM" id="SSF52540">
    <property type="entry name" value="P-loop containing nucleoside triphosphate hydrolases"/>
    <property type="match status" value="1"/>
</dbReference>
<comment type="similarity">
    <text evidence="1">Belongs to the DNA mismatch repair MutS family.</text>
</comment>
<dbReference type="InterPro" id="IPR045076">
    <property type="entry name" value="MutS"/>
</dbReference>
<keyword evidence="4" id="KW-0238">DNA-binding</keyword>
<evidence type="ECO:0000256" key="3">
    <source>
        <dbReference type="ARBA" id="ARBA00022840"/>
    </source>
</evidence>
<feature type="domain" description="DNA mismatch repair proteins mutS family" evidence="5">
    <location>
        <begin position="50"/>
        <end position="141"/>
    </location>
</feature>
<gene>
    <name evidence="6" type="ORF">SeLEV6574_g01319</name>
</gene>
<dbReference type="GO" id="GO:0140664">
    <property type="term" value="F:ATP-dependent DNA damage sensor activity"/>
    <property type="evidence" value="ECO:0007669"/>
    <property type="project" value="InterPro"/>
</dbReference>
<dbReference type="PANTHER" id="PTHR11361:SF148">
    <property type="entry name" value="DNA MISMATCH REPAIR PROTEIN MSH6"/>
    <property type="match status" value="1"/>
</dbReference>